<dbReference type="EMBL" id="CAADFN010000166">
    <property type="protein sequence ID" value="VFK24061.1"/>
    <property type="molecule type" value="Genomic_DNA"/>
</dbReference>
<name>A0A450X4A4_9GAMM</name>
<dbReference type="Pfam" id="PF09820">
    <property type="entry name" value="AAA-ATPase_like"/>
    <property type="match status" value="1"/>
</dbReference>
<dbReference type="InterPro" id="IPR018631">
    <property type="entry name" value="AAA-ATPase-like_dom"/>
</dbReference>
<gene>
    <name evidence="2" type="ORF">BECKLFY1418C_GA0070996_11662</name>
</gene>
<feature type="domain" description="AAA-ATPase-like" evidence="1">
    <location>
        <begin position="60"/>
        <end position="130"/>
    </location>
</feature>
<evidence type="ECO:0000313" key="2">
    <source>
        <dbReference type="EMBL" id="VFK24061.1"/>
    </source>
</evidence>
<evidence type="ECO:0000259" key="1">
    <source>
        <dbReference type="Pfam" id="PF09820"/>
    </source>
</evidence>
<protein>
    <submittedName>
        <fullName evidence="2">Predicted AAA-ATPase</fullName>
    </submittedName>
</protein>
<accession>A0A450X4A4</accession>
<proteinExistence type="predicted"/>
<organism evidence="2">
    <name type="scientific">Candidatus Kentrum sp. LFY</name>
    <dbReference type="NCBI Taxonomy" id="2126342"/>
    <lineage>
        <taxon>Bacteria</taxon>
        <taxon>Pseudomonadati</taxon>
        <taxon>Pseudomonadota</taxon>
        <taxon>Gammaproteobacteria</taxon>
        <taxon>Candidatus Kentrum</taxon>
    </lineage>
</organism>
<dbReference type="AlphaFoldDB" id="A0A450X4A4"/>
<reference evidence="2" key="1">
    <citation type="submission" date="2019-02" db="EMBL/GenBank/DDBJ databases">
        <authorList>
            <person name="Gruber-Vodicka R. H."/>
            <person name="Seah K. B. B."/>
        </authorList>
    </citation>
    <scope>NUCLEOTIDE SEQUENCE</scope>
    <source>
        <strain evidence="2">BECK_BY7</strain>
    </source>
</reference>
<sequence>MEGIHAGLTNAKIQFWNRAFLPVSVSKVSNSSRSRISLPSDMSTSPDFASARSLSPKKLPIGIQSCPKLIESSHIYGDKTEAIYCLITGSTTRFLSRPRWFGKSLLLFTSKAIFEERCELFHRCTGAEYPCWHGPNRGRRRHPGQRARR</sequence>